<keyword evidence="7" id="KW-1185">Reference proteome</keyword>
<evidence type="ECO:0000256" key="2">
    <source>
        <dbReference type="ARBA" id="ARBA00022840"/>
    </source>
</evidence>
<dbReference type="InterPro" id="IPR043129">
    <property type="entry name" value="ATPase_NBD"/>
</dbReference>
<dbReference type="Gene3D" id="3.90.640.10">
    <property type="entry name" value="Actin, Chain A, domain 4"/>
    <property type="match status" value="1"/>
</dbReference>
<evidence type="ECO:0000313" key="7">
    <source>
        <dbReference type="Proteomes" id="UP001225598"/>
    </source>
</evidence>
<feature type="transmembrane region" description="Helical" evidence="5">
    <location>
        <begin position="407"/>
        <end position="429"/>
    </location>
</feature>
<evidence type="ECO:0000256" key="3">
    <source>
        <dbReference type="ARBA" id="ARBA00023186"/>
    </source>
</evidence>
<dbReference type="Pfam" id="PF00012">
    <property type="entry name" value="HSP70"/>
    <property type="match status" value="1"/>
</dbReference>
<evidence type="ECO:0000256" key="1">
    <source>
        <dbReference type="ARBA" id="ARBA00022741"/>
    </source>
</evidence>
<feature type="compositionally biased region" description="Polar residues" evidence="4">
    <location>
        <begin position="373"/>
        <end position="385"/>
    </location>
</feature>
<feature type="region of interest" description="Disordered" evidence="4">
    <location>
        <begin position="368"/>
        <end position="402"/>
    </location>
</feature>
<keyword evidence="5" id="KW-1133">Transmembrane helix</keyword>
<reference evidence="6 7" key="1">
    <citation type="submission" date="2023-05" db="EMBL/GenBank/DDBJ databases">
        <title>Corynebacterium suedekumii sp. nov. and Corynebacterium breve sp. nov. isolated from raw cow's milk.</title>
        <authorList>
            <person name="Baer M.K."/>
            <person name="Mehl L."/>
            <person name="Hellmuth R."/>
            <person name="Marke G."/>
            <person name="Lipski A."/>
        </authorList>
    </citation>
    <scope>NUCLEOTIDE SEQUENCE [LARGE SCALE GENOMIC DNA]</scope>
    <source>
        <strain evidence="6 7">R4</strain>
    </source>
</reference>
<keyword evidence="2" id="KW-0067">ATP-binding</keyword>
<keyword evidence="5" id="KW-0812">Transmembrane</keyword>
<keyword evidence="1" id="KW-0547">Nucleotide-binding</keyword>
<keyword evidence="3" id="KW-0143">Chaperone</keyword>
<dbReference type="RefSeq" id="WP_284826005.1">
    <property type="nucleotide sequence ID" value="NZ_CP126969.1"/>
</dbReference>
<dbReference type="InterPro" id="IPR013126">
    <property type="entry name" value="Hsp_70_fam"/>
</dbReference>
<dbReference type="Proteomes" id="UP001225598">
    <property type="component" value="Chromosome"/>
</dbReference>
<dbReference type="Gene3D" id="3.30.420.40">
    <property type="match status" value="2"/>
</dbReference>
<dbReference type="SUPFAM" id="SSF53067">
    <property type="entry name" value="Actin-like ATPase domain"/>
    <property type="match status" value="2"/>
</dbReference>
<evidence type="ECO:0000256" key="4">
    <source>
        <dbReference type="SAM" id="MobiDB-lite"/>
    </source>
</evidence>
<evidence type="ECO:0000256" key="5">
    <source>
        <dbReference type="SAM" id="Phobius"/>
    </source>
</evidence>
<accession>A0ABY8VH98</accession>
<dbReference type="PRINTS" id="PR00301">
    <property type="entry name" value="HEATSHOCK70"/>
</dbReference>
<dbReference type="EMBL" id="CP126969">
    <property type="protein sequence ID" value="WIM68462.1"/>
    <property type="molecule type" value="Genomic_DNA"/>
</dbReference>
<evidence type="ECO:0000313" key="6">
    <source>
        <dbReference type="EMBL" id="WIM68462.1"/>
    </source>
</evidence>
<protein>
    <submittedName>
        <fullName evidence="6">Hsp70 family protein</fullName>
    </submittedName>
</protein>
<sequence length="588" mass="62213">MTKNYWLLAVDFGTTNTAAATVTREGAVQPLLFDDGSVTMPSAVYVESPTQLVTGANALHKAQTHPAGLVSSPKKLVSHETTRVNGNEIEVADLIAEVLVAVIKQAAQQHGGEIPTGIVLTHPEAWSEREVAVLVDGAMRIGFAPDSIKTVAEPIAAAHHYQEGDFVLPGQKFVVIDIGSGATDVAVLESKAGTYQVLAARRDDAIGGGRFDSLIRTWVDQELSDLAPGLGDYMRTQANPAERNSLNEAIRQAKQHLSTNPVADITVRGGEASHTLQLTQDKLEELIGSTVVDLSFLTGAVLADAGISAGSGSIDFYLTGGSSRIPLIQKSLERIGGVIEVDEPNSAVASGALLAVADEVFPAGAIEEPKAASETSAVPSSLESSTTERTKKEKPHAGTSRRMSSRAALGVVAAVAAVALAGGAAWLGIANRPIEANITRTTDEIAALLPTAIDDGVSRCWSNINIDKVYCEIDREGPDAQYFKFSKYGNGREATPGTLDYPSLMVSKKASDNPAYFERKLAKIKREKCADDKEKAEIIKSDDGMRGAKICALSTVFYVDSTAGIAWSSDSFKDATAARQYFADNGLL</sequence>
<proteinExistence type="predicted"/>
<name>A0ABY8VH98_9CORY</name>
<dbReference type="PANTHER" id="PTHR42749:SF1">
    <property type="entry name" value="CELL SHAPE-DETERMINING PROTEIN MREB"/>
    <property type="match status" value="1"/>
</dbReference>
<dbReference type="PANTHER" id="PTHR42749">
    <property type="entry name" value="CELL SHAPE-DETERMINING PROTEIN MREB"/>
    <property type="match status" value="1"/>
</dbReference>
<keyword evidence="5" id="KW-0472">Membrane</keyword>
<gene>
    <name evidence="6" type="ORF">QP027_03435</name>
</gene>
<organism evidence="6 7">
    <name type="scientific">Corynebacterium breve</name>
    <dbReference type="NCBI Taxonomy" id="3049799"/>
    <lineage>
        <taxon>Bacteria</taxon>
        <taxon>Bacillati</taxon>
        <taxon>Actinomycetota</taxon>
        <taxon>Actinomycetes</taxon>
        <taxon>Mycobacteriales</taxon>
        <taxon>Corynebacteriaceae</taxon>
        <taxon>Corynebacterium</taxon>
    </lineage>
</organism>